<accession>A0A1J3GL79</accession>
<proteinExistence type="predicted"/>
<reference evidence="2" key="1">
    <citation type="submission" date="2016-07" db="EMBL/GenBank/DDBJ databases">
        <title>De novo transcriptome assembly of four accessions of the metal hyperaccumulator plant Noccaea caerulescens.</title>
        <authorList>
            <person name="Blande D."/>
            <person name="Halimaa P."/>
            <person name="Tervahauta A.I."/>
            <person name="Aarts M.G."/>
            <person name="Karenlampi S.O."/>
        </authorList>
    </citation>
    <scope>NUCLEOTIDE SEQUENCE</scope>
</reference>
<dbReference type="EMBL" id="GEVL01020403">
    <property type="protein sequence ID" value="JAU56938.1"/>
    <property type="molecule type" value="Transcribed_RNA"/>
</dbReference>
<gene>
    <name evidence="2" type="ORF">LE_TR11480_c0_g1_i1_g.37812</name>
</gene>
<feature type="region of interest" description="Disordered" evidence="1">
    <location>
        <begin position="96"/>
        <end position="125"/>
    </location>
</feature>
<dbReference type="AlphaFoldDB" id="A0A1J3GL79"/>
<organism evidence="2">
    <name type="scientific">Noccaea caerulescens</name>
    <name type="common">Alpine penny-cress</name>
    <name type="synonym">Thlaspi caerulescens</name>
    <dbReference type="NCBI Taxonomy" id="107243"/>
    <lineage>
        <taxon>Eukaryota</taxon>
        <taxon>Viridiplantae</taxon>
        <taxon>Streptophyta</taxon>
        <taxon>Embryophyta</taxon>
        <taxon>Tracheophyta</taxon>
        <taxon>Spermatophyta</taxon>
        <taxon>Magnoliopsida</taxon>
        <taxon>eudicotyledons</taxon>
        <taxon>Gunneridae</taxon>
        <taxon>Pentapetalae</taxon>
        <taxon>rosids</taxon>
        <taxon>malvids</taxon>
        <taxon>Brassicales</taxon>
        <taxon>Brassicaceae</taxon>
        <taxon>Coluteocarpeae</taxon>
        <taxon>Noccaea</taxon>
    </lineage>
</organism>
<protein>
    <submittedName>
        <fullName evidence="2">Uncharacterized protein</fullName>
    </submittedName>
</protein>
<sequence length="125" mass="14617">MHIWLIVLESTEDEFVLVVPLGKYRVRSCNPCSSDSRRWWESGSINMARKIISVQQSMDLNTPCEIVCGGKFGDVGHVDVEERLRLVTNGFCIRSHGKKRKEKKEKAEKEKKRRKRDEKEVERKI</sequence>
<name>A0A1J3GL79_NOCCA</name>
<evidence type="ECO:0000313" key="2">
    <source>
        <dbReference type="EMBL" id="JAU56938.1"/>
    </source>
</evidence>
<evidence type="ECO:0000256" key="1">
    <source>
        <dbReference type="SAM" id="MobiDB-lite"/>
    </source>
</evidence>